<dbReference type="Proteomes" id="UP000176450">
    <property type="component" value="Unassembled WGS sequence"/>
</dbReference>
<dbReference type="AlphaFoldDB" id="A0A1F6B2Y0"/>
<proteinExistence type="predicted"/>
<organism evidence="1 2">
    <name type="scientific">Candidatus Gottesmanbacteria bacterium RIFCSPLOWO2_01_FULL_46_9</name>
    <dbReference type="NCBI Taxonomy" id="1798394"/>
    <lineage>
        <taxon>Bacteria</taxon>
        <taxon>Candidatus Gottesmaniibacteriota</taxon>
    </lineage>
</organism>
<name>A0A1F6B2Y0_9BACT</name>
<dbReference type="EMBL" id="MFJX01000024">
    <property type="protein sequence ID" value="OGG31153.1"/>
    <property type="molecule type" value="Genomic_DNA"/>
</dbReference>
<sequence length="60" mass="7160">MVLKHIVRHYINTVNWKLLYQIEAYVVASLDGFSMRKKFGNYFSLPDIPRQKVFDETTTH</sequence>
<evidence type="ECO:0000313" key="1">
    <source>
        <dbReference type="EMBL" id="OGG31153.1"/>
    </source>
</evidence>
<accession>A0A1F6B2Y0</accession>
<evidence type="ECO:0000313" key="2">
    <source>
        <dbReference type="Proteomes" id="UP000176450"/>
    </source>
</evidence>
<protein>
    <submittedName>
        <fullName evidence="1">Uncharacterized protein</fullName>
    </submittedName>
</protein>
<comment type="caution">
    <text evidence="1">The sequence shown here is derived from an EMBL/GenBank/DDBJ whole genome shotgun (WGS) entry which is preliminary data.</text>
</comment>
<gene>
    <name evidence="1" type="ORF">A3A63_04105</name>
</gene>
<reference evidence="1 2" key="1">
    <citation type="journal article" date="2016" name="Nat. Commun.">
        <title>Thousands of microbial genomes shed light on interconnected biogeochemical processes in an aquifer system.</title>
        <authorList>
            <person name="Anantharaman K."/>
            <person name="Brown C.T."/>
            <person name="Hug L.A."/>
            <person name="Sharon I."/>
            <person name="Castelle C.J."/>
            <person name="Probst A.J."/>
            <person name="Thomas B.C."/>
            <person name="Singh A."/>
            <person name="Wilkins M.J."/>
            <person name="Karaoz U."/>
            <person name="Brodie E.L."/>
            <person name="Williams K.H."/>
            <person name="Hubbard S.S."/>
            <person name="Banfield J.F."/>
        </authorList>
    </citation>
    <scope>NUCLEOTIDE SEQUENCE [LARGE SCALE GENOMIC DNA]</scope>
</reference>